<dbReference type="PROSITE" id="PS50238">
    <property type="entry name" value="RHOGAP"/>
    <property type="match status" value="1"/>
</dbReference>
<dbReference type="GO" id="GO:0007165">
    <property type="term" value="P:signal transduction"/>
    <property type="evidence" value="ECO:0007669"/>
    <property type="project" value="InterPro"/>
</dbReference>
<evidence type="ECO:0000259" key="1">
    <source>
        <dbReference type="PROSITE" id="PS50238"/>
    </source>
</evidence>
<reference evidence="2 3" key="1">
    <citation type="submission" date="2016-10" db="EMBL/GenBank/DDBJ databases">
        <authorList>
            <person name="de Groot N.N."/>
        </authorList>
    </citation>
    <scope>NUCLEOTIDE SEQUENCE [LARGE SCALE GENOMIC DNA]</scope>
    <source>
        <strain evidence="2 3">M79</strain>
    </source>
</reference>
<dbReference type="InterPro" id="IPR000198">
    <property type="entry name" value="RhoGAP_dom"/>
</dbReference>
<gene>
    <name evidence="2" type="ORF">SAMN05216438_11354</name>
</gene>
<feature type="domain" description="Rho-GAP" evidence="1">
    <location>
        <begin position="1"/>
        <end position="33"/>
    </location>
</feature>
<dbReference type="Proteomes" id="UP000181969">
    <property type="component" value="Unassembled WGS sequence"/>
</dbReference>
<name>A0A1I4I7A5_9LACT</name>
<evidence type="ECO:0000313" key="2">
    <source>
        <dbReference type="EMBL" id="SFL50150.1"/>
    </source>
</evidence>
<protein>
    <recommendedName>
        <fullName evidence="1">Rho-GAP domain-containing protein</fullName>
    </recommendedName>
</protein>
<dbReference type="EMBL" id="FOTJ01000013">
    <property type="protein sequence ID" value="SFL50150.1"/>
    <property type="molecule type" value="Genomic_DNA"/>
</dbReference>
<dbReference type="AlphaFoldDB" id="A0A1I4I7A5"/>
<evidence type="ECO:0000313" key="3">
    <source>
        <dbReference type="Proteomes" id="UP000181969"/>
    </source>
</evidence>
<organism evidence="2 3">
    <name type="scientific">Lactococcus garvieae</name>
    <dbReference type="NCBI Taxonomy" id="1363"/>
    <lineage>
        <taxon>Bacteria</taxon>
        <taxon>Bacillati</taxon>
        <taxon>Bacillota</taxon>
        <taxon>Bacilli</taxon>
        <taxon>Lactobacillales</taxon>
        <taxon>Streptococcaceae</taxon>
        <taxon>Lactococcus</taxon>
    </lineage>
</organism>
<accession>A0A1I4I7A5</accession>
<sequence length="33" mass="3759">MFVEENGASRKRGILRIKGRTSSNLVKDLKLNQ</sequence>
<proteinExistence type="predicted"/>